<feature type="transmembrane region" description="Helical" evidence="3">
    <location>
        <begin position="25"/>
        <end position="44"/>
    </location>
</feature>
<dbReference type="Proteomes" id="UP000283530">
    <property type="component" value="Unassembled WGS sequence"/>
</dbReference>
<dbReference type="OrthoDB" id="10639098at2759"/>
<name>A0A3S3N862_9MAGN</name>
<evidence type="ECO:0000256" key="2">
    <source>
        <dbReference type="PROSITE-ProRule" id="PRU00708"/>
    </source>
</evidence>
<sequence>MKSSGYDYMEWIDSRTNGKLVEDALLFWGYISAGLDFIMLLIDVNRSRMKPTRSLLNVFSHAPFKSTPISLSPFPTLPTLDPMSKLKSGIREIRTSLYPFPTLPTETPISKLNYDEDHHLQEIKYPLKTDRPEEPYFQMLMTMYKTNPPKKTPIPPEQLYLPSFFVPFLRRGGQMIRTTGPSLKINSQIPPKSMPPISLSLSPSPTLSTQTPIFNTNRPFKAKVPPLTRMEYAHEYGIAVEINQDFRTMLEDGSPIYRNLALTLLFEDDMFDVAMAVYGDMLKRNFPRDCMTFNCVIDGLCKAGKMQDAIHLFDEMAAEIGGNHGLLALQGRLR</sequence>
<dbReference type="InterPro" id="IPR002885">
    <property type="entry name" value="PPR_rpt"/>
</dbReference>
<evidence type="ECO:0000313" key="4">
    <source>
        <dbReference type="EMBL" id="RWR87148.1"/>
    </source>
</evidence>
<keyword evidence="3" id="KW-0472">Membrane</keyword>
<feature type="repeat" description="PPR" evidence="2">
    <location>
        <begin position="289"/>
        <end position="319"/>
    </location>
</feature>
<dbReference type="PROSITE" id="PS51375">
    <property type="entry name" value="PPR"/>
    <property type="match status" value="1"/>
</dbReference>
<proteinExistence type="predicted"/>
<dbReference type="Gene3D" id="1.25.40.10">
    <property type="entry name" value="Tetratricopeptide repeat domain"/>
    <property type="match status" value="1"/>
</dbReference>
<evidence type="ECO:0000313" key="5">
    <source>
        <dbReference type="Proteomes" id="UP000283530"/>
    </source>
</evidence>
<keyword evidence="3" id="KW-1133">Transmembrane helix</keyword>
<organism evidence="4 5">
    <name type="scientific">Cinnamomum micranthum f. kanehirae</name>
    <dbReference type="NCBI Taxonomy" id="337451"/>
    <lineage>
        <taxon>Eukaryota</taxon>
        <taxon>Viridiplantae</taxon>
        <taxon>Streptophyta</taxon>
        <taxon>Embryophyta</taxon>
        <taxon>Tracheophyta</taxon>
        <taxon>Spermatophyta</taxon>
        <taxon>Magnoliopsida</taxon>
        <taxon>Magnoliidae</taxon>
        <taxon>Laurales</taxon>
        <taxon>Lauraceae</taxon>
        <taxon>Cinnamomum</taxon>
    </lineage>
</organism>
<keyword evidence="1" id="KW-0677">Repeat</keyword>
<dbReference type="AlphaFoldDB" id="A0A3S3N862"/>
<evidence type="ECO:0000256" key="1">
    <source>
        <dbReference type="ARBA" id="ARBA00022737"/>
    </source>
</evidence>
<comment type="caution">
    <text evidence="4">The sequence shown here is derived from an EMBL/GenBank/DDBJ whole genome shotgun (WGS) entry which is preliminary data.</text>
</comment>
<dbReference type="STRING" id="337451.A0A3S3N862"/>
<dbReference type="InterPro" id="IPR011990">
    <property type="entry name" value="TPR-like_helical_dom_sf"/>
</dbReference>
<keyword evidence="3" id="KW-0812">Transmembrane</keyword>
<keyword evidence="5" id="KW-1185">Reference proteome</keyword>
<dbReference type="NCBIfam" id="TIGR00756">
    <property type="entry name" value="PPR"/>
    <property type="match status" value="1"/>
</dbReference>
<evidence type="ECO:0008006" key="6">
    <source>
        <dbReference type="Google" id="ProtNLM"/>
    </source>
</evidence>
<accession>A0A3S3N862</accession>
<evidence type="ECO:0000256" key="3">
    <source>
        <dbReference type="SAM" id="Phobius"/>
    </source>
</evidence>
<dbReference type="EMBL" id="QPKB01000006">
    <property type="protein sequence ID" value="RWR87148.1"/>
    <property type="molecule type" value="Genomic_DNA"/>
</dbReference>
<protein>
    <recommendedName>
        <fullName evidence="6">Pentatricopeptide repeat-containing protein</fullName>
    </recommendedName>
</protein>
<gene>
    <name evidence="4" type="ORF">CKAN_01608200</name>
</gene>
<dbReference type="Pfam" id="PF12854">
    <property type="entry name" value="PPR_1"/>
    <property type="match status" value="1"/>
</dbReference>
<reference evidence="4 5" key="1">
    <citation type="journal article" date="2019" name="Nat. Plants">
        <title>Stout camphor tree genome fills gaps in understanding of flowering plant genome evolution.</title>
        <authorList>
            <person name="Chaw S.M."/>
            <person name="Liu Y.C."/>
            <person name="Wu Y.W."/>
            <person name="Wang H.Y."/>
            <person name="Lin C.I."/>
            <person name="Wu C.S."/>
            <person name="Ke H.M."/>
            <person name="Chang L.Y."/>
            <person name="Hsu C.Y."/>
            <person name="Yang H.T."/>
            <person name="Sudianto E."/>
            <person name="Hsu M.H."/>
            <person name="Wu K.P."/>
            <person name="Wang L.N."/>
            <person name="Leebens-Mack J.H."/>
            <person name="Tsai I.J."/>
        </authorList>
    </citation>
    <scope>NUCLEOTIDE SEQUENCE [LARGE SCALE GENOMIC DNA]</scope>
    <source>
        <strain evidence="5">cv. Chaw 1501</strain>
        <tissue evidence="4">Young leaves</tissue>
    </source>
</reference>